<dbReference type="EC" id="3.4.21.89" evidence="3"/>
<dbReference type="GO" id="GO:0006465">
    <property type="term" value="P:signal peptide processing"/>
    <property type="evidence" value="ECO:0007669"/>
    <property type="project" value="InterPro"/>
</dbReference>
<organism evidence="5 6">
    <name type="scientific">Thiothrix nivea (strain ATCC 35100 / DSM 5205 / JP2)</name>
    <dbReference type="NCBI Taxonomy" id="870187"/>
    <lineage>
        <taxon>Bacteria</taxon>
        <taxon>Pseudomonadati</taxon>
        <taxon>Pseudomonadota</taxon>
        <taxon>Gammaproteobacteria</taxon>
        <taxon>Thiotrichales</taxon>
        <taxon>Thiotrichaceae</taxon>
        <taxon>Thiothrix</taxon>
    </lineage>
</organism>
<name>A0A656HMB8_THINJ</name>
<comment type="catalytic activity">
    <reaction evidence="3">
        <text>Cleavage of hydrophobic, N-terminal signal or leader sequences from secreted and periplasmic proteins.</text>
        <dbReference type="EC" id="3.4.21.89"/>
    </reaction>
</comment>
<proteinExistence type="inferred from homology"/>
<sequence>MPVELPPSYRGSYPYHLSLSGVEKTPGYMPVRPKHQKSCNWLFLGFAFLVVPAIAEETDKNGALFVTETDGEKQWQVYWANTNPKLPQTEMIIPPGEVFVLGDNRAASNDSRFFGTVHLQDVIGKARQVWLSVKGNEVKWERMGQVLK</sequence>
<dbReference type="InterPro" id="IPR019758">
    <property type="entry name" value="Pept_S26A_signal_pept_1_CS"/>
</dbReference>
<dbReference type="Pfam" id="PF10502">
    <property type="entry name" value="Peptidase_S26"/>
    <property type="match status" value="1"/>
</dbReference>
<dbReference type="GO" id="GO:0004252">
    <property type="term" value="F:serine-type endopeptidase activity"/>
    <property type="evidence" value="ECO:0007669"/>
    <property type="project" value="InterPro"/>
</dbReference>
<dbReference type="InterPro" id="IPR036286">
    <property type="entry name" value="LexA/Signal_pep-like_sf"/>
</dbReference>
<reference evidence="6" key="1">
    <citation type="journal article" date="2011" name="Stand. Genomic Sci.">
        <title>Genome sequence of the filamentous, gliding Thiothrix nivea neotype strain (JP2(T)).</title>
        <authorList>
            <person name="Lapidus A."/>
            <person name="Nolan M."/>
            <person name="Lucas S."/>
            <person name="Glavina Del Rio T."/>
            <person name="Tice H."/>
            <person name="Cheng J.F."/>
            <person name="Tapia R."/>
            <person name="Han C."/>
            <person name="Goodwin L."/>
            <person name="Pitluck S."/>
            <person name="Liolios K."/>
            <person name="Pagani I."/>
            <person name="Ivanova N."/>
            <person name="Huntemann M."/>
            <person name="Mavromatis K."/>
            <person name="Mikhailova N."/>
            <person name="Pati A."/>
            <person name="Chen A."/>
            <person name="Palaniappan K."/>
            <person name="Land M."/>
            <person name="Brambilla E.M."/>
            <person name="Rohde M."/>
            <person name="Abt B."/>
            <person name="Verbarg S."/>
            <person name="Goker M."/>
            <person name="Bristow J."/>
            <person name="Eisen J.A."/>
            <person name="Markowitz V."/>
            <person name="Hugenholtz P."/>
            <person name="Kyrpides N.C."/>
            <person name="Klenk H.P."/>
            <person name="Woyke T."/>
        </authorList>
    </citation>
    <scope>NUCLEOTIDE SEQUENCE [LARGE SCALE GENOMIC DNA]</scope>
    <source>
        <strain evidence="6">ATCC 35100 / DSM 5205 / JP2</strain>
    </source>
</reference>
<keyword evidence="3" id="KW-0645">Protease</keyword>
<dbReference type="InterPro" id="IPR000223">
    <property type="entry name" value="Pept_S26A_signal_pept_1"/>
</dbReference>
<protein>
    <recommendedName>
        <fullName evidence="1 3">Signal peptidase I</fullName>
        <ecNumber evidence="3">3.4.21.89</ecNumber>
    </recommendedName>
</protein>
<dbReference type="GO" id="GO:0009003">
    <property type="term" value="F:signal peptidase activity"/>
    <property type="evidence" value="ECO:0007669"/>
    <property type="project" value="UniProtKB-EC"/>
</dbReference>
<feature type="domain" description="Peptidase S26" evidence="4">
    <location>
        <begin position="84"/>
        <end position="130"/>
    </location>
</feature>
<evidence type="ECO:0000259" key="4">
    <source>
        <dbReference type="Pfam" id="PF10502"/>
    </source>
</evidence>
<keyword evidence="2 3" id="KW-0378">Hydrolase</keyword>
<dbReference type="PROSITE" id="PS00761">
    <property type="entry name" value="SPASE_I_3"/>
    <property type="match status" value="1"/>
</dbReference>
<evidence type="ECO:0000256" key="1">
    <source>
        <dbReference type="ARBA" id="ARBA00019232"/>
    </source>
</evidence>
<evidence type="ECO:0000256" key="3">
    <source>
        <dbReference type="RuleBase" id="RU362042"/>
    </source>
</evidence>
<keyword evidence="6" id="KW-1185">Reference proteome</keyword>
<dbReference type="EMBL" id="JH651384">
    <property type="protein sequence ID" value="EIJ36490.1"/>
    <property type="molecule type" value="Genomic_DNA"/>
</dbReference>
<dbReference type="InterPro" id="IPR019533">
    <property type="entry name" value="Peptidase_S26"/>
</dbReference>
<dbReference type="CDD" id="cd06530">
    <property type="entry name" value="S26_SPase_I"/>
    <property type="match status" value="1"/>
</dbReference>
<evidence type="ECO:0000313" key="6">
    <source>
        <dbReference type="Proteomes" id="UP000005317"/>
    </source>
</evidence>
<dbReference type="GO" id="GO:0016020">
    <property type="term" value="C:membrane"/>
    <property type="evidence" value="ECO:0007669"/>
    <property type="project" value="UniProtKB-SubCell"/>
</dbReference>
<dbReference type="AlphaFoldDB" id="A0A656HMB8"/>
<comment type="subcellular location">
    <subcellularLocation>
        <location evidence="3">Membrane</location>
        <topology evidence="3">Multi-pass membrane protein</topology>
    </subcellularLocation>
</comment>
<dbReference type="NCBIfam" id="TIGR02227">
    <property type="entry name" value="sigpep_I_bact"/>
    <property type="match status" value="1"/>
</dbReference>
<evidence type="ECO:0000256" key="2">
    <source>
        <dbReference type="ARBA" id="ARBA00022801"/>
    </source>
</evidence>
<dbReference type="Gene3D" id="2.10.109.10">
    <property type="entry name" value="Umud Fragment, subunit A"/>
    <property type="match status" value="1"/>
</dbReference>
<gene>
    <name evidence="5" type="ORF">Thini_3991</name>
</gene>
<evidence type="ECO:0000313" key="5">
    <source>
        <dbReference type="EMBL" id="EIJ36490.1"/>
    </source>
</evidence>
<comment type="similarity">
    <text evidence="3">Belongs to the peptidase S26 family.</text>
</comment>
<dbReference type="SUPFAM" id="SSF51306">
    <property type="entry name" value="LexA/Signal peptidase"/>
    <property type="match status" value="1"/>
</dbReference>
<dbReference type="Proteomes" id="UP000005317">
    <property type="component" value="Unassembled WGS sequence"/>
</dbReference>
<accession>A0A656HMB8</accession>